<reference evidence="2 3" key="1">
    <citation type="journal article" date="2012" name="J. Bacteriol.">
        <title>Complete genome sequence of the anaerobic perchlorate-reducing bacterium Azospira suillum strain PS.</title>
        <authorList>
            <person name="Byrne-Bailey K.G."/>
            <person name="Coates J.D."/>
        </authorList>
    </citation>
    <scope>NUCLEOTIDE SEQUENCE [LARGE SCALE GENOMIC DNA]</scope>
    <source>
        <strain evidence="3">ATCC BAA-33 / DSM 13638 / PS</strain>
    </source>
</reference>
<dbReference type="OrthoDB" id="8881771at2"/>
<accession>G8QM47</accession>
<evidence type="ECO:0008006" key="4">
    <source>
        <dbReference type="Google" id="ProtNLM"/>
    </source>
</evidence>
<evidence type="ECO:0000313" key="2">
    <source>
        <dbReference type="EMBL" id="AEV24563.1"/>
    </source>
</evidence>
<gene>
    <name evidence="2" type="ordered locus">Dsui_0140</name>
</gene>
<evidence type="ECO:0000256" key="1">
    <source>
        <dbReference type="SAM" id="MobiDB-lite"/>
    </source>
</evidence>
<name>G8QM47_AZOOP</name>
<organism evidence="2 3">
    <name type="scientific">Azospira oryzae (strain ATCC BAA-33 / DSM 13638 / PS)</name>
    <name type="common">Dechlorosoma suillum</name>
    <dbReference type="NCBI Taxonomy" id="640081"/>
    <lineage>
        <taxon>Bacteria</taxon>
        <taxon>Pseudomonadati</taxon>
        <taxon>Pseudomonadota</taxon>
        <taxon>Betaproteobacteria</taxon>
        <taxon>Rhodocyclales</taxon>
        <taxon>Rhodocyclaceae</taxon>
        <taxon>Azospira</taxon>
    </lineage>
</organism>
<dbReference type="SUPFAM" id="SSF46785">
    <property type="entry name" value="Winged helix' DNA-binding domain"/>
    <property type="match status" value="1"/>
</dbReference>
<protein>
    <recommendedName>
        <fullName evidence="4">Replication-relaxation</fullName>
    </recommendedName>
</protein>
<feature type="compositionally biased region" description="Basic residues" evidence="1">
    <location>
        <begin position="1"/>
        <end position="11"/>
    </location>
</feature>
<evidence type="ECO:0000313" key="3">
    <source>
        <dbReference type="Proteomes" id="UP000005633"/>
    </source>
</evidence>
<dbReference type="HOGENOM" id="CLU_1041835_0_0_4"/>
<dbReference type="RefSeq" id="WP_014235265.1">
    <property type="nucleotide sequence ID" value="NC_016616.1"/>
</dbReference>
<dbReference type="eggNOG" id="ENOG5032U8T">
    <property type="taxonomic scope" value="Bacteria"/>
</dbReference>
<dbReference type="InterPro" id="IPR036390">
    <property type="entry name" value="WH_DNA-bd_sf"/>
</dbReference>
<feature type="region of interest" description="Disordered" evidence="1">
    <location>
        <begin position="1"/>
        <end position="24"/>
    </location>
</feature>
<dbReference type="Proteomes" id="UP000005633">
    <property type="component" value="Chromosome"/>
</dbReference>
<dbReference type="EMBL" id="CP003153">
    <property type="protein sequence ID" value="AEV24563.1"/>
    <property type="molecule type" value="Genomic_DNA"/>
</dbReference>
<dbReference type="AlphaFoldDB" id="G8QM47"/>
<sequence>MSEGKLKKKPPRAMDFMGGQSPHERSIQKRQAVLTWVYRWGYSSAEIIRQVADQTAGGYAKKLERRGLLVATKTESGTPRAIFTLTKSGYQEAERFADKLAPYPELDPYRVNQQLIRHNLLAQQITVQELENGNIHDYLTERFVAPDGDKPGQKRPDVVWIAWDGRRTAVEVELTAKWERRLDEFVLAVGKGLDPQKGPLYAEFVIVTDAPAIERRYRAAMAPGSTLTVWEKNNRGHWAPKDHYDTPSFISQGVRFILHENGQFRQAHSHNSDFLSNIPLDPSL</sequence>
<dbReference type="KEGG" id="dsu:Dsui_0140"/>
<proteinExistence type="predicted"/>